<evidence type="ECO:0000256" key="4">
    <source>
        <dbReference type="ARBA" id="ARBA00022679"/>
    </source>
</evidence>
<keyword evidence="8" id="KW-1185">Reference proteome</keyword>
<evidence type="ECO:0000313" key="7">
    <source>
        <dbReference type="EMBL" id="QMW06483.1"/>
    </source>
</evidence>
<protein>
    <submittedName>
        <fullName evidence="7">Lysophospholipid acyltransferase family protein</fullName>
    </submittedName>
</protein>
<comment type="subcellular location">
    <subcellularLocation>
        <location evidence="1">Cell inner membrane</location>
    </subcellularLocation>
</comment>
<reference evidence="7 8" key="1">
    <citation type="submission" date="2020-07" db="EMBL/GenBank/DDBJ databases">
        <title>Spirosoma foliorum sp. nov., isolated from the leaves on the Nejang mountain Korea, Republic of.</title>
        <authorList>
            <person name="Ho H."/>
            <person name="Lee Y.-J."/>
            <person name="Nurcahyanto D.-A."/>
            <person name="Kim S.-G."/>
        </authorList>
    </citation>
    <scope>NUCLEOTIDE SEQUENCE [LARGE SCALE GENOMIC DNA]</scope>
    <source>
        <strain evidence="7 8">PL0136</strain>
    </source>
</reference>
<name>A0A7G5H5U1_9BACT</name>
<dbReference type="GO" id="GO:0016746">
    <property type="term" value="F:acyltransferase activity"/>
    <property type="evidence" value="ECO:0007669"/>
    <property type="project" value="UniProtKB-KW"/>
</dbReference>
<evidence type="ECO:0000256" key="6">
    <source>
        <dbReference type="ARBA" id="ARBA00023315"/>
    </source>
</evidence>
<evidence type="ECO:0000313" key="8">
    <source>
        <dbReference type="Proteomes" id="UP000515369"/>
    </source>
</evidence>
<dbReference type="KEGG" id="sfol:H3H32_17100"/>
<dbReference type="GO" id="GO:0009247">
    <property type="term" value="P:glycolipid biosynthetic process"/>
    <property type="evidence" value="ECO:0007669"/>
    <property type="project" value="UniProtKB-ARBA"/>
</dbReference>
<proteinExistence type="predicted"/>
<evidence type="ECO:0000256" key="5">
    <source>
        <dbReference type="ARBA" id="ARBA00023136"/>
    </source>
</evidence>
<dbReference type="EMBL" id="CP059732">
    <property type="protein sequence ID" value="QMW06483.1"/>
    <property type="molecule type" value="Genomic_DNA"/>
</dbReference>
<dbReference type="Pfam" id="PF03279">
    <property type="entry name" value="Lip_A_acyltrans"/>
    <property type="match status" value="1"/>
</dbReference>
<keyword evidence="4 7" id="KW-0808">Transferase</keyword>
<dbReference type="PANTHER" id="PTHR30606:SF10">
    <property type="entry name" value="PHOSPHATIDYLINOSITOL MANNOSIDE ACYLTRANSFERASE"/>
    <property type="match status" value="1"/>
</dbReference>
<gene>
    <name evidence="7" type="ORF">H3H32_17100</name>
</gene>
<evidence type="ECO:0000256" key="3">
    <source>
        <dbReference type="ARBA" id="ARBA00022519"/>
    </source>
</evidence>
<dbReference type="CDD" id="cd07984">
    <property type="entry name" value="LPLAT_LABLAT-like"/>
    <property type="match status" value="1"/>
</dbReference>
<dbReference type="GO" id="GO:0005886">
    <property type="term" value="C:plasma membrane"/>
    <property type="evidence" value="ECO:0007669"/>
    <property type="project" value="UniProtKB-SubCell"/>
</dbReference>
<keyword evidence="6 7" id="KW-0012">Acyltransferase</keyword>
<organism evidence="7 8">
    <name type="scientific">Spirosoma foliorum</name>
    <dbReference type="NCBI Taxonomy" id="2710596"/>
    <lineage>
        <taxon>Bacteria</taxon>
        <taxon>Pseudomonadati</taxon>
        <taxon>Bacteroidota</taxon>
        <taxon>Cytophagia</taxon>
        <taxon>Cytophagales</taxon>
        <taxon>Cytophagaceae</taxon>
        <taxon>Spirosoma</taxon>
    </lineage>
</organism>
<keyword evidence="3" id="KW-0997">Cell inner membrane</keyword>
<dbReference type="InterPro" id="IPR004960">
    <property type="entry name" value="LipA_acyltrans"/>
</dbReference>
<dbReference type="RefSeq" id="WP_182463874.1">
    <property type="nucleotide sequence ID" value="NZ_CP059732.1"/>
</dbReference>
<evidence type="ECO:0000256" key="2">
    <source>
        <dbReference type="ARBA" id="ARBA00022475"/>
    </source>
</evidence>
<keyword evidence="2" id="KW-1003">Cell membrane</keyword>
<keyword evidence="5" id="KW-0472">Membrane</keyword>
<evidence type="ECO:0000256" key="1">
    <source>
        <dbReference type="ARBA" id="ARBA00004533"/>
    </source>
</evidence>
<dbReference type="AlphaFoldDB" id="A0A7G5H5U1"/>
<sequence length="290" mass="34204">MIFFRLLSRLPLKVLYGISDVLYFLLFRVIRYRRQVILDNLEHSFPEKSPAEIRLIMKGFYHNLADLFVETLKLPTFSPDELQQHVRVINPELVLEQIQAGKTAIAMTSHQGNWEWLPGPFVLKGIPVDSVYKPLTNPFFNDLMYKIRSSFGAVPTDMHLLPRQMVARKDTPRLIGLMSDQVPDVPEQAYWTDFLHRDTPFYPGAERLARSRNLPVFYMEPVRVRRGYYEISIQLLAEPPYTDLPPGTILERYRDRIEDTIKKYPSDWLWSHKRWKHWRGKYAKVGAKLE</sequence>
<dbReference type="PANTHER" id="PTHR30606">
    <property type="entry name" value="LIPID A BIOSYNTHESIS LAUROYL ACYLTRANSFERASE"/>
    <property type="match status" value="1"/>
</dbReference>
<dbReference type="Proteomes" id="UP000515369">
    <property type="component" value="Chromosome"/>
</dbReference>
<accession>A0A7G5H5U1</accession>